<sequence>MDLNSASTVVLQVLTQATSQDTAVLKPAEEQLKQWETQPGFYSVLLNIFTNHSLDINVRWLAVLYFKNGIDRYWRRVAPHALSEEEKSTLRAGLITNFNEPINQLASGIYSFACSLWNHHTDTFLQQVSSGNEAAVLSSLERTLLSLKVLRKLTVNGFVEPHKNMEVMGFLHGIFERLKQFLECSRSIGTDNVCRERLEKTIILFTKVLLDFLDQHPFSFTPLIQRSLEFSVSYVFTEVGEGVTFERFIVQCMNLIKMIVKNYAYKPSKNFEDSSPETLEAHKIKMAFFTYPTLTEICRRLVSHYFLLTEEELTMWEEDPEGFTVEETGGDSWKYSLRPCTEVLFIDIFHEYNQTLTPVLLEMMQTLQGPTNVEDMNALLIKDAVYNAVGLAAFELFDSVDFDQWFKNQLLPELQVVHNRYKPLRRRVIWLIGQWISVKFKSDLRPMLYEAICNLLQDQDLVVRIETATTLKSTVDDFEFRTDQFLPYLETMFTLLFQLLQQVTECDTKMHVLHVLSCVIERVNVQIRPYVGCLVQYLPLLWKQSEEHNMLRCAILTTLIHLVQGLGADSKNLYPFLLPVIQLSTDVSQPPHVYLLEDGLELWLVTLENSPCITPELLRIFQNMSPLLELSSENLRTCFKIINGYIFLSSTEFLQTYAVGLCQSFCELLEEITSEGQVQVLKVVENALKVNPVLGPQMFQPILPCVFTGIIEGERYPVVMSTYLGVMGRVLLQNTSFFSSLLNEMARTFNQEMDQLLGNMIEMWVDRMDNITQPERRKLSALALLSLLPSDNSVIQDKFCGIINISVEGLHDVMTEDPETGTYKDCMLMSHLEEPKVTEDEEPPTEQDKRKKMLALKDPVHTVSLQQFIYEKLKAQQELLGEQGFQSLMETVDTEIVTQLQEFLQGF</sequence>
<dbReference type="AlphaFoldDB" id="A0A8D1JCC7"/>
<dbReference type="FunFam" id="1.25.10.10:FF:000116">
    <property type="entry name" value="importin-11 isoform X1"/>
    <property type="match status" value="1"/>
</dbReference>
<reference evidence="15" key="1">
    <citation type="submission" date="2025-05" db="UniProtKB">
        <authorList>
            <consortium name="Ensembl"/>
        </authorList>
    </citation>
    <scope>IDENTIFICATION</scope>
</reference>
<comment type="subunit">
    <text evidence="11">Interacts with UBE2E3 and RPL12.</text>
</comment>
<evidence type="ECO:0000256" key="5">
    <source>
        <dbReference type="ARBA" id="ARBA00022490"/>
    </source>
</evidence>
<evidence type="ECO:0000256" key="11">
    <source>
        <dbReference type="ARBA" id="ARBA00062902"/>
    </source>
</evidence>
<dbReference type="PANTHER" id="PTHR10997">
    <property type="entry name" value="IMPORTIN-7, 8, 11"/>
    <property type="match status" value="1"/>
</dbReference>
<dbReference type="Ensembl" id="ENSSSCT00025027600.1">
    <property type="protein sequence ID" value="ENSSSCP00025011683.1"/>
    <property type="gene ID" value="ENSSSCG00025019963.1"/>
</dbReference>
<comment type="subcellular location">
    <subcellularLocation>
        <location evidence="2">Cytoplasm</location>
    </subcellularLocation>
    <subcellularLocation>
        <location evidence="1">Nucleus</location>
    </subcellularLocation>
</comment>
<dbReference type="Pfam" id="PF03810">
    <property type="entry name" value="IBN_N"/>
    <property type="match status" value="1"/>
</dbReference>
<keyword evidence="5" id="KW-0963">Cytoplasm</keyword>
<keyword evidence="7" id="KW-0677">Repeat</keyword>
<dbReference type="GO" id="GO:0005634">
    <property type="term" value="C:nucleus"/>
    <property type="evidence" value="ECO:0007669"/>
    <property type="project" value="UniProtKB-SubCell"/>
</dbReference>
<dbReference type="Ensembl" id="ENSSSCT00045065340.1">
    <property type="protein sequence ID" value="ENSSSCP00045046235.1"/>
    <property type="gene ID" value="ENSSSCG00045037168.1"/>
</dbReference>
<keyword evidence="9" id="KW-0007">Acetylation</keyword>
<evidence type="ECO:0000313" key="15">
    <source>
        <dbReference type="Ensembl" id="ENSSSCP00045046235.1"/>
    </source>
</evidence>
<dbReference type="Ensembl" id="ENSSSCT00055040900.1">
    <property type="protein sequence ID" value="ENSSSCP00055032536.1"/>
    <property type="gene ID" value="ENSSSCG00055019539.1"/>
</dbReference>
<evidence type="ECO:0000256" key="3">
    <source>
        <dbReference type="ARBA" id="ARBA00007991"/>
    </source>
</evidence>
<evidence type="ECO:0000256" key="2">
    <source>
        <dbReference type="ARBA" id="ARBA00004496"/>
    </source>
</evidence>
<evidence type="ECO:0000256" key="12">
    <source>
        <dbReference type="ARBA" id="ARBA00072254"/>
    </source>
</evidence>
<dbReference type="SMART" id="SM00913">
    <property type="entry name" value="IBN_N"/>
    <property type="match status" value="1"/>
</dbReference>
<accession>A0A8D1JCC7</accession>
<evidence type="ECO:0000256" key="10">
    <source>
        <dbReference type="ARBA" id="ARBA00023242"/>
    </source>
</evidence>
<keyword evidence="6" id="KW-0597">Phosphoprotein</keyword>
<dbReference type="PROSITE" id="PS50166">
    <property type="entry name" value="IMPORTIN_B_NT"/>
    <property type="match status" value="1"/>
</dbReference>
<proteinExistence type="inferred from homology"/>
<evidence type="ECO:0000256" key="8">
    <source>
        <dbReference type="ARBA" id="ARBA00022927"/>
    </source>
</evidence>
<dbReference type="Gene3D" id="1.25.10.10">
    <property type="entry name" value="Leucine-rich Repeat Variant"/>
    <property type="match status" value="1"/>
</dbReference>
<evidence type="ECO:0000256" key="4">
    <source>
        <dbReference type="ARBA" id="ARBA00022448"/>
    </source>
</evidence>
<dbReference type="Ensembl" id="ENSSSCT00040102533.1">
    <property type="protein sequence ID" value="ENSSSCP00040046343.1"/>
    <property type="gene ID" value="ENSSSCG00040073781.1"/>
</dbReference>
<dbReference type="Proteomes" id="UP000694728">
    <property type="component" value="Unplaced"/>
</dbReference>
<keyword evidence="10" id="KW-0539">Nucleus</keyword>
<dbReference type="InterPro" id="IPR058669">
    <property type="entry name" value="TPR_IPO7/11-like"/>
</dbReference>
<dbReference type="SUPFAM" id="SSF48371">
    <property type="entry name" value="ARM repeat"/>
    <property type="match status" value="1"/>
</dbReference>
<dbReference type="Proteomes" id="UP000694723">
    <property type="component" value="Unplaced"/>
</dbReference>
<evidence type="ECO:0000313" key="16">
    <source>
        <dbReference type="Proteomes" id="UP000694728"/>
    </source>
</evidence>
<dbReference type="Proteomes" id="UP000694725">
    <property type="component" value="Unplaced"/>
</dbReference>
<dbReference type="InterPro" id="IPR011989">
    <property type="entry name" value="ARM-like"/>
</dbReference>
<dbReference type="Proteomes" id="UP000694571">
    <property type="component" value="Unplaced"/>
</dbReference>
<dbReference type="Proteomes" id="UP000694727">
    <property type="component" value="Unplaced"/>
</dbReference>
<evidence type="ECO:0000256" key="6">
    <source>
        <dbReference type="ARBA" id="ARBA00022553"/>
    </source>
</evidence>
<dbReference type="GO" id="GO:0031267">
    <property type="term" value="F:small GTPase binding"/>
    <property type="evidence" value="ECO:0007669"/>
    <property type="project" value="InterPro"/>
</dbReference>
<dbReference type="Proteomes" id="UP000694724">
    <property type="component" value="Unplaced"/>
</dbReference>
<evidence type="ECO:0000256" key="9">
    <source>
        <dbReference type="ARBA" id="ARBA00022990"/>
    </source>
</evidence>
<dbReference type="PANTHER" id="PTHR10997:SF7">
    <property type="entry name" value="IMPORTIN-11"/>
    <property type="match status" value="1"/>
</dbReference>
<name>A0A8D1JCC7_PIG</name>
<dbReference type="Ensembl" id="ENSSSCT00060092115.1">
    <property type="protein sequence ID" value="ENSSSCP00060039803.1"/>
    <property type="gene ID" value="ENSSSCG00060067336.1"/>
</dbReference>
<dbReference type="Pfam" id="PF25758">
    <property type="entry name" value="TPR_IPO11"/>
    <property type="match status" value="1"/>
</dbReference>
<evidence type="ECO:0000256" key="7">
    <source>
        <dbReference type="ARBA" id="ARBA00022737"/>
    </source>
</evidence>
<protein>
    <recommendedName>
        <fullName evidence="12">Importin-11</fullName>
    </recommendedName>
    <alternativeName>
        <fullName evidence="13">Ran-binding protein 11</fullName>
    </alternativeName>
</protein>
<dbReference type="InterPro" id="IPR016024">
    <property type="entry name" value="ARM-type_fold"/>
</dbReference>
<dbReference type="GO" id="GO:0005737">
    <property type="term" value="C:cytoplasm"/>
    <property type="evidence" value="ECO:0007669"/>
    <property type="project" value="UniProtKB-SubCell"/>
</dbReference>
<evidence type="ECO:0000259" key="14">
    <source>
        <dbReference type="PROSITE" id="PS50166"/>
    </source>
</evidence>
<evidence type="ECO:0000256" key="13">
    <source>
        <dbReference type="ARBA" id="ARBA00077811"/>
    </source>
</evidence>
<gene>
    <name evidence="15" type="primary">IPO11</name>
</gene>
<organism evidence="15 16">
    <name type="scientific">Sus scrofa</name>
    <name type="common">Pig</name>
    <dbReference type="NCBI Taxonomy" id="9823"/>
    <lineage>
        <taxon>Eukaryota</taxon>
        <taxon>Metazoa</taxon>
        <taxon>Chordata</taxon>
        <taxon>Craniata</taxon>
        <taxon>Vertebrata</taxon>
        <taxon>Euteleostomi</taxon>
        <taxon>Mammalia</taxon>
        <taxon>Eutheria</taxon>
        <taxon>Laurasiatheria</taxon>
        <taxon>Artiodactyla</taxon>
        <taxon>Suina</taxon>
        <taxon>Suidae</taxon>
        <taxon>Sus</taxon>
    </lineage>
</organism>
<keyword evidence="8" id="KW-0653">Protein transport</keyword>
<keyword evidence="4" id="KW-0813">Transport</keyword>
<dbReference type="Ensembl" id="ENSSSCT00065087009.1">
    <property type="protein sequence ID" value="ENSSSCP00065038069.1"/>
    <property type="gene ID" value="ENSSSCG00065063260.1"/>
</dbReference>
<evidence type="ECO:0000256" key="1">
    <source>
        <dbReference type="ARBA" id="ARBA00004123"/>
    </source>
</evidence>
<dbReference type="Proteomes" id="UP000694722">
    <property type="component" value="Unplaced"/>
</dbReference>
<feature type="domain" description="Importin N-terminal" evidence="14">
    <location>
        <begin position="28"/>
        <end position="100"/>
    </location>
</feature>
<dbReference type="InterPro" id="IPR001494">
    <property type="entry name" value="Importin-beta_N"/>
</dbReference>
<dbReference type="GO" id="GO:0006886">
    <property type="term" value="P:intracellular protein transport"/>
    <property type="evidence" value="ECO:0007669"/>
    <property type="project" value="InterPro"/>
</dbReference>
<dbReference type="Ensembl" id="ENSSSCT00050014654.1">
    <property type="protein sequence ID" value="ENSSSCP00050006032.1"/>
    <property type="gene ID" value="ENSSSCG00050010744.1"/>
</dbReference>
<comment type="similarity">
    <text evidence="3">Belongs to the importin beta family.</text>
</comment>